<dbReference type="Proteomes" id="UP000515908">
    <property type="component" value="Chromosome 04"/>
</dbReference>
<dbReference type="EMBL" id="LR877148">
    <property type="protein sequence ID" value="CAD2215066.1"/>
    <property type="molecule type" value="Genomic_DNA"/>
</dbReference>
<feature type="compositionally biased region" description="Basic residues" evidence="1">
    <location>
        <begin position="1"/>
        <end position="16"/>
    </location>
</feature>
<evidence type="ECO:0000256" key="1">
    <source>
        <dbReference type="SAM" id="MobiDB-lite"/>
    </source>
</evidence>
<gene>
    <name evidence="2" type="ORF">ADEAN_000251900</name>
</gene>
<protein>
    <submittedName>
        <fullName evidence="2">Uncharacterized protein</fullName>
    </submittedName>
</protein>
<organism evidence="2 3">
    <name type="scientific">Angomonas deanei</name>
    <dbReference type="NCBI Taxonomy" id="59799"/>
    <lineage>
        <taxon>Eukaryota</taxon>
        <taxon>Discoba</taxon>
        <taxon>Euglenozoa</taxon>
        <taxon>Kinetoplastea</taxon>
        <taxon>Metakinetoplastina</taxon>
        <taxon>Trypanosomatida</taxon>
        <taxon>Trypanosomatidae</taxon>
        <taxon>Strigomonadinae</taxon>
        <taxon>Angomonas</taxon>
    </lineage>
</organism>
<proteinExistence type="predicted"/>
<evidence type="ECO:0000313" key="3">
    <source>
        <dbReference type="Proteomes" id="UP000515908"/>
    </source>
</evidence>
<feature type="region of interest" description="Disordered" evidence="1">
    <location>
        <begin position="1"/>
        <end position="32"/>
    </location>
</feature>
<feature type="region of interest" description="Disordered" evidence="1">
    <location>
        <begin position="52"/>
        <end position="79"/>
    </location>
</feature>
<sequence length="125" mass="13870">MLAKHRCSGDRRHHGHGSPVSPNVQLRSGDDIASLPYGRSLENFDNFNDFNYHGKHRSSSPDSDGSYGSDSSSSSSSLVQYNDSFTTPITVTDAEGLHSFTLSLEMLGKELRRALYGMEEMLQFH</sequence>
<reference evidence="2 3" key="1">
    <citation type="submission" date="2020-08" db="EMBL/GenBank/DDBJ databases">
        <authorList>
            <person name="Newling K."/>
            <person name="Davey J."/>
            <person name="Forrester S."/>
        </authorList>
    </citation>
    <scope>NUCLEOTIDE SEQUENCE [LARGE SCALE GENOMIC DNA]</scope>
    <source>
        <strain evidence="3">Crithidia deanei Carvalho (ATCC PRA-265)</strain>
    </source>
</reference>
<name>A0A7G2C5P6_9TRYP</name>
<dbReference type="VEuPathDB" id="TriTrypDB:ADEAN_000251900"/>
<accession>A0A7G2C5P6</accession>
<keyword evidence="3" id="KW-1185">Reference proteome</keyword>
<dbReference type="AlphaFoldDB" id="A0A7G2C5P6"/>
<feature type="compositionally biased region" description="Low complexity" evidence="1">
    <location>
        <begin position="60"/>
        <end position="77"/>
    </location>
</feature>
<evidence type="ECO:0000313" key="2">
    <source>
        <dbReference type="EMBL" id="CAD2215066.1"/>
    </source>
</evidence>